<proteinExistence type="inferred from homology"/>
<feature type="binding site" evidence="9">
    <location>
        <position position="132"/>
    </location>
    <ligand>
        <name>Zn(2+)</name>
        <dbReference type="ChEBI" id="CHEBI:29105"/>
    </ligand>
</feature>
<evidence type="ECO:0000256" key="3">
    <source>
        <dbReference type="ARBA" id="ARBA00022490"/>
    </source>
</evidence>
<dbReference type="GO" id="GO:1900376">
    <property type="term" value="P:regulation of secondary metabolite biosynthetic process"/>
    <property type="evidence" value="ECO:0007669"/>
    <property type="project" value="TreeGrafter"/>
</dbReference>
<dbReference type="GO" id="GO:0008270">
    <property type="term" value="F:zinc ion binding"/>
    <property type="evidence" value="ECO:0007669"/>
    <property type="project" value="TreeGrafter"/>
</dbReference>
<evidence type="ECO:0000256" key="5">
    <source>
        <dbReference type="ARBA" id="ARBA00022833"/>
    </source>
</evidence>
<feature type="binding site" evidence="10">
    <location>
        <position position="89"/>
    </location>
    <ligand>
        <name>Fe cation</name>
        <dbReference type="ChEBI" id="CHEBI:24875"/>
    </ligand>
</feature>
<feature type="binding site" evidence="9">
    <location>
        <position position="135"/>
    </location>
    <ligand>
        <name>Zn(2+)</name>
        <dbReference type="ChEBI" id="CHEBI:29105"/>
    </ligand>
</feature>
<evidence type="ECO:0000256" key="1">
    <source>
        <dbReference type="ARBA" id="ARBA00004496"/>
    </source>
</evidence>
<keyword evidence="6" id="KW-0805">Transcription regulation</keyword>
<dbReference type="PANTHER" id="PTHR33202:SF1">
    <property type="entry name" value="FERRIC UPTAKE REGULATION PROTEIN"/>
    <property type="match status" value="1"/>
</dbReference>
<dbReference type="EMBL" id="WMEY01000002">
    <property type="protein sequence ID" value="MYL63057.1"/>
    <property type="molecule type" value="Genomic_DNA"/>
</dbReference>
<sequence>MNVSTALRILKEQGYKYTEKREDLVTLFAKEKRYLSARDVLNHMQRSYPGMSVDTIYRNLTLFTDLAILEETEWNGEKRYRLSCATQSHHHHLICLDCGKTRHIDSCPMEAIPVGETGFEVTGHKFEVYGRCDECQAN</sequence>
<name>A0A845EWZ6_9BACL</name>
<evidence type="ECO:0000256" key="10">
    <source>
        <dbReference type="PIRSR" id="PIRSR602481-2"/>
    </source>
</evidence>
<dbReference type="RefSeq" id="WP_160918753.1">
    <property type="nucleotide sequence ID" value="NZ_WMEY01000002.1"/>
</dbReference>
<dbReference type="GO" id="GO:0003700">
    <property type="term" value="F:DNA-binding transcription factor activity"/>
    <property type="evidence" value="ECO:0007669"/>
    <property type="project" value="InterPro"/>
</dbReference>
<reference evidence="11 12" key="1">
    <citation type="submission" date="2019-11" db="EMBL/GenBank/DDBJ databases">
        <title>Genome sequences of 17 halophilic strains isolated from different environments.</title>
        <authorList>
            <person name="Furrow R.E."/>
        </authorList>
    </citation>
    <scope>NUCLEOTIDE SEQUENCE [LARGE SCALE GENOMIC DNA]</scope>
    <source>
        <strain evidence="11 12">22506_14_FS</strain>
    </source>
</reference>
<feature type="binding site" evidence="9">
    <location>
        <position position="98"/>
    </location>
    <ligand>
        <name>Zn(2+)</name>
        <dbReference type="ChEBI" id="CHEBI:29105"/>
    </ligand>
</feature>
<evidence type="ECO:0000313" key="11">
    <source>
        <dbReference type="EMBL" id="MYL63057.1"/>
    </source>
</evidence>
<keyword evidence="10" id="KW-0408">Iron</keyword>
<keyword evidence="5 9" id="KW-0862">Zinc</keyword>
<dbReference type="InterPro" id="IPR036388">
    <property type="entry name" value="WH-like_DNA-bd_sf"/>
</dbReference>
<protein>
    <submittedName>
        <fullName evidence="11">Transcriptional repressor</fullName>
    </submittedName>
</protein>
<dbReference type="InterPro" id="IPR036390">
    <property type="entry name" value="WH_DNA-bd_sf"/>
</dbReference>
<comment type="similarity">
    <text evidence="2">Belongs to the Fur family.</text>
</comment>
<organism evidence="11 12">
    <name type="scientific">Guptibacillus hwajinpoensis</name>
    <dbReference type="NCBI Taxonomy" id="208199"/>
    <lineage>
        <taxon>Bacteria</taxon>
        <taxon>Bacillati</taxon>
        <taxon>Bacillota</taxon>
        <taxon>Bacilli</taxon>
        <taxon>Bacillales</taxon>
        <taxon>Guptibacillaceae</taxon>
        <taxon>Guptibacillus</taxon>
    </lineage>
</organism>
<dbReference type="Gene3D" id="1.10.10.10">
    <property type="entry name" value="Winged helix-like DNA-binding domain superfamily/Winged helix DNA-binding domain"/>
    <property type="match status" value="1"/>
</dbReference>
<comment type="cofactor">
    <cofactor evidence="10">
        <name>Mn(2+)</name>
        <dbReference type="ChEBI" id="CHEBI:29035"/>
    </cofactor>
    <cofactor evidence="10">
        <name>Fe(2+)</name>
        <dbReference type="ChEBI" id="CHEBI:29033"/>
    </cofactor>
    <text evidence="10">Binds 1 Mn(2+) or Fe(2+) ion per subunit.</text>
</comment>
<feature type="binding site" evidence="10">
    <location>
        <position position="124"/>
    </location>
    <ligand>
        <name>Fe cation</name>
        <dbReference type="ChEBI" id="CHEBI:24875"/>
    </ligand>
</feature>
<feature type="binding site" evidence="9">
    <location>
        <position position="95"/>
    </location>
    <ligand>
        <name>Zn(2+)</name>
        <dbReference type="ChEBI" id="CHEBI:29105"/>
    </ligand>
</feature>
<keyword evidence="9" id="KW-0479">Metal-binding</keyword>
<dbReference type="SUPFAM" id="SSF46785">
    <property type="entry name" value="Winged helix' DNA-binding domain"/>
    <property type="match status" value="1"/>
</dbReference>
<dbReference type="InterPro" id="IPR043135">
    <property type="entry name" value="Fur_C"/>
</dbReference>
<dbReference type="GO" id="GO:0005737">
    <property type="term" value="C:cytoplasm"/>
    <property type="evidence" value="ECO:0007669"/>
    <property type="project" value="UniProtKB-SubCell"/>
</dbReference>
<evidence type="ECO:0000256" key="9">
    <source>
        <dbReference type="PIRSR" id="PIRSR602481-1"/>
    </source>
</evidence>
<dbReference type="InterPro" id="IPR002481">
    <property type="entry name" value="FUR"/>
</dbReference>
<evidence type="ECO:0000256" key="8">
    <source>
        <dbReference type="ARBA" id="ARBA00023163"/>
    </source>
</evidence>
<gene>
    <name evidence="11" type="ORF">GLW07_06750</name>
</gene>
<dbReference type="GO" id="GO:0045892">
    <property type="term" value="P:negative regulation of DNA-templated transcription"/>
    <property type="evidence" value="ECO:0007669"/>
    <property type="project" value="TreeGrafter"/>
</dbReference>
<feature type="binding site" evidence="10">
    <location>
        <position position="110"/>
    </location>
    <ligand>
        <name>Fe cation</name>
        <dbReference type="ChEBI" id="CHEBI:24875"/>
    </ligand>
</feature>
<evidence type="ECO:0000256" key="6">
    <source>
        <dbReference type="ARBA" id="ARBA00023015"/>
    </source>
</evidence>
<evidence type="ECO:0000256" key="4">
    <source>
        <dbReference type="ARBA" id="ARBA00022491"/>
    </source>
</evidence>
<keyword evidence="8" id="KW-0804">Transcription</keyword>
<keyword evidence="7" id="KW-0238">DNA-binding</keyword>
<evidence type="ECO:0000256" key="2">
    <source>
        <dbReference type="ARBA" id="ARBA00007957"/>
    </source>
</evidence>
<dbReference type="CDD" id="cd07153">
    <property type="entry name" value="Fur_like"/>
    <property type="match status" value="1"/>
</dbReference>
<keyword evidence="4" id="KW-0678">Repressor</keyword>
<comment type="cofactor">
    <cofactor evidence="9">
        <name>Zn(2+)</name>
        <dbReference type="ChEBI" id="CHEBI:29105"/>
    </cofactor>
    <text evidence="9">Binds 1 zinc ion per subunit.</text>
</comment>
<dbReference type="AlphaFoldDB" id="A0A845EWZ6"/>
<dbReference type="GO" id="GO:0000976">
    <property type="term" value="F:transcription cis-regulatory region binding"/>
    <property type="evidence" value="ECO:0007669"/>
    <property type="project" value="TreeGrafter"/>
</dbReference>
<accession>A0A845EWZ6</accession>
<dbReference type="Proteomes" id="UP000447833">
    <property type="component" value="Unassembled WGS sequence"/>
</dbReference>
<comment type="caution">
    <text evidence="11">The sequence shown here is derived from an EMBL/GenBank/DDBJ whole genome shotgun (WGS) entry which is preliminary data.</text>
</comment>
<evidence type="ECO:0000256" key="7">
    <source>
        <dbReference type="ARBA" id="ARBA00023125"/>
    </source>
</evidence>
<keyword evidence="3" id="KW-0963">Cytoplasm</keyword>
<dbReference type="Pfam" id="PF01475">
    <property type="entry name" value="FUR"/>
    <property type="match status" value="1"/>
</dbReference>
<dbReference type="Gene3D" id="3.30.1490.190">
    <property type="match status" value="1"/>
</dbReference>
<comment type="subcellular location">
    <subcellularLocation>
        <location evidence="1">Cytoplasm</location>
    </subcellularLocation>
</comment>
<evidence type="ECO:0000313" key="12">
    <source>
        <dbReference type="Proteomes" id="UP000447833"/>
    </source>
</evidence>
<dbReference type="PANTHER" id="PTHR33202">
    <property type="entry name" value="ZINC UPTAKE REGULATION PROTEIN"/>
    <property type="match status" value="1"/>
</dbReference>